<organism evidence="2 3">
    <name type="scientific">Halococcus saccharolyticus DSM 5350</name>
    <dbReference type="NCBI Taxonomy" id="1227455"/>
    <lineage>
        <taxon>Archaea</taxon>
        <taxon>Methanobacteriati</taxon>
        <taxon>Methanobacteriota</taxon>
        <taxon>Stenosarchaea group</taxon>
        <taxon>Halobacteria</taxon>
        <taxon>Halobacteriales</taxon>
        <taxon>Halococcaceae</taxon>
        <taxon>Halococcus</taxon>
    </lineage>
</organism>
<dbReference type="AlphaFoldDB" id="M0ME30"/>
<reference evidence="2 3" key="1">
    <citation type="journal article" date="2014" name="PLoS Genet.">
        <title>Phylogenetically driven sequencing of extremely halophilic archaea reveals strategies for static and dynamic osmo-response.</title>
        <authorList>
            <person name="Becker E.A."/>
            <person name="Seitzer P.M."/>
            <person name="Tritt A."/>
            <person name="Larsen D."/>
            <person name="Krusor M."/>
            <person name="Yao A.I."/>
            <person name="Wu D."/>
            <person name="Madern D."/>
            <person name="Eisen J.A."/>
            <person name="Darling A.E."/>
            <person name="Facciotti M.T."/>
        </authorList>
    </citation>
    <scope>NUCLEOTIDE SEQUENCE [LARGE SCALE GENOMIC DNA]</scope>
    <source>
        <strain evidence="2 3">DSM 5350</strain>
    </source>
</reference>
<protein>
    <submittedName>
        <fullName evidence="2">Uncharacterized protein</fullName>
    </submittedName>
</protein>
<dbReference type="InParanoid" id="M0ME30"/>
<dbReference type="PATRIC" id="fig|1227455.4.peg.3265"/>
<keyword evidence="1" id="KW-0472">Membrane</keyword>
<feature type="transmembrane region" description="Helical" evidence="1">
    <location>
        <begin position="39"/>
        <end position="60"/>
    </location>
</feature>
<evidence type="ECO:0000256" key="1">
    <source>
        <dbReference type="SAM" id="Phobius"/>
    </source>
</evidence>
<evidence type="ECO:0000313" key="3">
    <source>
        <dbReference type="Proteomes" id="UP000011669"/>
    </source>
</evidence>
<keyword evidence="1" id="KW-0812">Transmembrane</keyword>
<dbReference type="EMBL" id="AOMD01000033">
    <property type="protein sequence ID" value="EMA42670.1"/>
    <property type="molecule type" value="Genomic_DNA"/>
</dbReference>
<name>M0ME30_9EURY</name>
<dbReference type="Proteomes" id="UP000011669">
    <property type="component" value="Unassembled WGS sequence"/>
</dbReference>
<comment type="caution">
    <text evidence="2">The sequence shown here is derived from an EMBL/GenBank/DDBJ whole genome shotgun (WGS) entry which is preliminary data.</text>
</comment>
<evidence type="ECO:0000313" key="2">
    <source>
        <dbReference type="EMBL" id="EMA42670.1"/>
    </source>
</evidence>
<keyword evidence="1" id="KW-1133">Transmembrane helix</keyword>
<sequence length="97" mass="10294">MIDLRLAVKALGIVAGFLLIGYGFAIRGAPRYDTVSDRYASAISSVGLILVLVATGGFFAGTRLSLALEGGGYLTGLIGGTWAFRRIANHQKRYEEA</sequence>
<gene>
    <name evidence="2" type="ORF">C449_16048</name>
</gene>
<feature type="transmembrane region" description="Helical" evidence="1">
    <location>
        <begin position="66"/>
        <end position="84"/>
    </location>
</feature>
<dbReference type="STRING" id="1227455.C449_16048"/>
<proteinExistence type="predicted"/>
<keyword evidence="3" id="KW-1185">Reference proteome</keyword>
<accession>M0ME30</accession>
<dbReference type="RefSeq" id="WP_006079065.1">
    <property type="nucleotide sequence ID" value="NZ_AOMD01000033.1"/>
</dbReference>
<feature type="transmembrane region" description="Helical" evidence="1">
    <location>
        <begin position="6"/>
        <end position="27"/>
    </location>
</feature>